<keyword evidence="11" id="KW-1185">Reference proteome</keyword>
<dbReference type="RefSeq" id="XP_002733299.1">
    <property type="nucleotide sequence ID" value="XM_002733253.2"/>
</dbReference>
<evidence type="ECO:0000256" key="6">
    <source>
        <dbReference type="ARBA" id="ARBA00022989"/>
    </source>
</evidence>
<organism evidence="11 12">
    <name type="scientific">Saccoglossus kowalevskii</name>
    <name type="common">Acorn worm</name>
    <dbReference type="NCBI Taxonomy" id="10224"/>
    <lineage>
        <taxon>Eukaryota</taxon>
        <taxon>Metazoa</taxon>
        <taxon>Hemichordata</taxon>
        <taxon>Enteropneusta</taxon>
        <taxon>Harrimaniidae</taxon>
        <taxon>Saccoglossus</taxon>
    </lineage>
</organism>
<feature type="transmembrane region" description="Helical" evidence="10">
    <location>
        <begin position="114"/>
        <end position="132"/>
    </location>
</feature>
<dbReference type="GeneID" id="100375515"/>
<dbReference type="PANTHER" id="PTHR11157">
    <property type="entry name" value="FATTY ACID ACYL TRANSFERASE-RELATED"/>
    <property type="match status" value="1"/>
</dbReference>
<evidence type="ECO:0000256" key="3">
    <source>
        <dbReference type="ARBA" id="ARBA00022679"/>
    </source>
</evidence>
<evidence type="ECO:0000256" key="5">
    <source>
        <dbReference type="ARBA" id="ARBA00022832"/>
    </source>
</evidence>
<comment type="catalytic activity">
    <reaction evidence="10">
        <text>a very-long-chain acyl-CoA + malonyl-CoA + H(+) = a very-long-chain 3-oxoacyl-CoA + CO2 + CoA</text>
        <dbReference type="Rhea" id="RHEA:32727"/>
        <dbReference type="ChEBI" id="CHEBI:15378"/>
        <dbReference type="ChEBI" id="CHEBI:16526"/>
        <dbReference type="ChEBI" id="CHEBI:57287"/>
        <dbReference type="ChEBI" id="CHEBI:57384"/>
        <dbReference type="ChEBI" id="CHEBI:90725"/>
        <dbReference type="ChEBI" id="CHEBI:90736"/>
        <dbReference type="EC" id="2.3.1.199"/>
    </reaction>
</comment>
<keyword evidence="3 10" id="KW-0808">Transferase</keyword>
<evidence type="ECO:0000256" key="4">
    <source>
        <dbReference type="ARBA" id="ARBA00022692"/>
    </source>
</evidence>
<feature type="transmembrane region" description="Helical" evidence="10">
    <location>
        <begin position="206"/>
        <end position="225"/>
    </location>
</feature>
<keyword evidence="5 10" id="KW-0276">Fatty acid metabolism</keyword>
<sequence>MATSQMRELLQWVESIADPCTNEWPMVKSPLMPLLATIAYLHLIRIGQVFMDNKKPLNLKGFMLIYNAFLVGLSTFMFMKFLLAAWPRPEFSWLCQSVDYSSNLQPIRLASACWWFYISKYIEFIDTFIFILRKKNGQVTFLHLYHHATMPFLWWFVTKWIAGGSAFFSAMVNCFVHIIMYTYYTLSAIGPSMQPYLWWKRYLTKVQMIQFVTVMLHTAYVIYSNCGYPRWPMAFLIIYMASLFILFANFYSKTYVTKQTSHLKSG</sequence>
<evidence type="ECO:0000256" key="9">
    <source>
        <dbReference type="ARBA" id="ARBA00023160"/>
    </source>
</evidence>
<protein>
    <recommendedName>
        <fullName evidence="10">Elongation of very long chain fatty acids protein</fullName>
        <ecNumber evidence="10">2.3.1.199</ecNumber>
    </recommendedName>
    <alternativeName>
        <fullName evidence="10">Very-long-chain 3-oxoacyl-CoA synthase</fullName>
    </alternativeName>
</protein>
<comment type="subcellular location">
    <subcellularLocation>
        <location evidence="1">Membrane</location>
        <topology evidence="1">Multi-pass membrane protein</topology>
    </subcellularLocation>
</comment>
<feature type="transmembrane region" description="Helical" evidence="10">
    <location>
        <begin position="63"/>
        <end position="86"/>
    </location>
</feature>
<evidence type="ECO:0000256" key="2">
    <source>
        <dbReference type="ARBA" id="ARBA00022516"/>
    </source>
</evidence>
<dbReference type="PANTHER" id="PTHR11157:SF166">
    <property type="entry name" value="ELONGATION OF VERY LONG CHAIN FATTY ACIDS PROTEIN"/>
    <property type="match status" value="1"/>
</dbReference>
<accession>A0ABM0GMP2</accession>
<keyword evidence="6 10" id="KW-1133">Transmembrane helix</keyword>
<gene>
    <name evidence="12" type="primary">LOC100375515</name>
</gene>
<evidence type="ECO:0000256" key="10">
    <source>
        <dbReference type="RuleBase" id="RU361115"/>
    </source>
</evidence>
<evidence type="ECO:0000313" key="11">
    <source>
        <dbReference type="Proteomes" id="UP000694865"/>
    </source>
</evidence>
<evidence type="ECO:0000256" key="1">
    <source>
        <dbReference type="ARBA" id="ARBA00004141"/>
    </source>
</evidence>
<evidence type="ECO:0000313" key="12">
    <source>
        <dbReference type="RefSeq" id="XP_002733299.1"/>
    </source>
</evidence>
<dbReference type="InterPro" id="IPR002076">
    <property type="entry name" value="ELO_fam"/>
</dbReference>
<dbReference type="EC" id="2.3.1.199" evidence="10"/>
<feature type="transmembrane region" description="Helical" evidence="10">
    <location>
        <begin position="167"/>
        <end position="186"/>
    </location>
</feature>
<keyword evidence="4 10" id="KW-0812">Transmembrane</keyword>
<keyword evidence="9 10" id="KW-0275">Fatty acid biosynthesis</keyword>
<proteinExistence type="inferred from homology"/>
<dbReference type="Proteomes" id="UP000694865">
    <property type="component" value="Unplaced"/>
</dbReference>
<comment type="similarity">
    <text evidence="10">Belongs to the ELO family.</text>
</comment>
<keyword evidence="8 10" id="KW-0472">Membrane</keyword>
<feature type="transmembrane region" description="Helical" evidence="10">
    <location>
        <begin position="144"/>
        <end position="161"/>
    </location>
</feature>
<keyword evidence="7 10" id="KW-0443">Lipid metabolism</keyword>
<evidence type="ECO:0000256" key="7">
    <source>
        <dbReference type="ARBA" id="ARBA00023098"/>
    </source>
</evidence>
<keyword evidence="2 10" id="KW-0444">Lipid biosynthesis</keyword>
<feature type="transmembrane region" description="Helical" evidence="10">
    <location>
        <begin position="231"/>
        <end position="251"/>
    </location>
</feature>
<dbReference type="Pfam" id="PF01151">
    <property type="entry name" value="ELO"/>
    <property type="match status" value="1"/>
</dbReference>
<reference evidence="12" key="1">
    <citation type="submission" date="2025-08" db="UniProtKB">
        <authorList>
            <consortium name="RefSeq"/>
        </authorList>
    </citation>
    <scope>IDENTIFICATION</scope>
    <source>
        <tissue evidence="12">Testes</tissue>
    </source>
</reference>
<evidence type="ECO:0000256" key="8">
    <source>
        <dbReference type="ARBA" id="ARBA00023136"/>
    </source>
</evidence>
<name>A0ABM0GMP2_SACKO</name>